<evidence type="ECO:0000313" key="16">
    <source>
        <dbReference type="Proteomes" id="UP000254337"/>
    </source>
</evidence>
<name>A0A346AXW4_9FIRM</name>
<dbReference type="PRINTS" id="PR00085">
    <property type="entry name" value="THFDHDRGNASE"/>
</dbReference>
<dbReference type="PANTHER" id="PTHR48099:SF5">
    <property type="entry name" value="C-1-TETRAHYDROFOLATE SYNTHASE, CYTOPLASMIC"/>
    <property type="match status" value="1"/>
</dbReference>
<dbReference type="OrthoDB" id="9803580at2"/>
<dbReference type="HAMAP" id="MF_01576">
    <property type="entry name" value="THF_DHG_CYH"/>
    <property type="match status" value="1"/>
</dbReference>
<dbReference type="InterPro" id="IPR020630">
    <property type="entry name" value="THF_DH/CycHdrlase_cat_dom"/>
</dbReference>
<dbReference type="GO" id="GO:0004488">
    <property type="term" value="F:methylenetetrahydrofolate dehydrogenase (NADP+) activity"/>
    <property type="evidence" value="ECO:0007669"/>
    <property type="project" value="UniProtKB-UniRule"/>
</dbReference>
<dbReference type="GO" id="GO:0004477">
    <property type="term" value="F:methenyltetrahydrofolate cyclohydrolase activity"/>
    <property type="evidence" value="ECO:0007669"/>
    <property type="project" value="UniProtKB-UniRule"/>
</dbReference>
<dbReference type="EMBL" id="CP029462">
    <property type="protein sequence ID" value="AXL20707.1"/>
    <property type="molecule type" value="Genomic_DNA"/>
</dbReference>
<dbReference type="RefSeq" id="WP_107196705.1">
    <property type="nucleotide sequence ID" value="NZ_CP029462.1"/>
</dbReference>
<dbReference type="InterPro" id="IPR046346">
    <property type="entry name" value="Aminoacid_DH-like_N_sf"/>
</dbReference>
<gene>
    <name evidence="12" type="primary">folD</name>
    <name evidence="15" type="ORF">DKB62_03515</name>
</gene>
<dbReference type="KEGG" id="meg:DKB62_03515"/>
<keyword evidence="7 12" id="KW-0521">NADP</keyword>
<dbReference type="GO" id="GO:0006164">
    <property type="term" value="P:purine nucleotide biosynthetic process"/>
    <property type="evidence" value="ECO:0007669"/>
    <property type="project" value="UniProtKB-KW"/>
</dbReference>
<dbReference type="Proteomes" id="UP000254337">
    <property type="component" value="Chromosome"/>
</dbReference>
<dbReference type="Pfam" id="PF02882">
    <property type="entry name" value="THF_DHG_CYH_C"/>
    <property type="match status" value="1"/>
</dbReference>
<evidence type="ECO:0000256" key="4">
    <source>
        <dbReference type="ARBA" id="ARBA00022605"/>
    </source>
</evidence>
<evidence type="ECO:0000256" key="10">
    <source>
        <dbReference type="ARBA" id="ARBA00023167"/>
    </source>
</evidence>
<dbReference type="InterPro" id="IPR036291">
    <property type="entry name" value="NAD(P)-bd_dom_sf"/>
</dbReference>
<feature type="domain" description="Tetrahydrofolate dehydrogenase/cyclohydrolase catalytic" evidence="13">
    <location>
        <begin position="4"/>
        <end position="118"/>
    </location>
</feature>
<evidence type="ECO:0000256" key="9">
    <source>
        <dbReference type="ARBA" id="ARBA00023102"/>
    </source>
</evidence>
<feature type="binding site" evidence="12">
    <location>
        <begin position="163"/>
        <end position="165"/>
    </location>
    <ligand>
        <name>NADP(+)</name>
        <dbReference type="ChEBI" id="CHEBI:58349"/>
    </ligand>
</feature>
<keyword evidence="5 12" id="KW-0658">Purine biosynthesis</keyword>
<dbReference type="AlphaFoldDB" id="A0A346AXW4"/>
<comment type="function">
    <text evidence="12">Catalyzes the oxidation of 5,10-methylenetetrahydrofolate to 5,10-methenyltetrahydrofolate and then the hydrolysis of 5,10-methenyltetrahydrofolate to 10-formyltetrahydrofolate.</text>
</comment>
<keyword evidence="4 12" id="KW-0028">Amino-acid biosynthesis</keyword>
<evidence type="ECO:0000259" key="13">
    <source>
        <dbReference type="Pfam" id="PF00763"/>
    </source>
</evidence>
<dbReference type="GO" id="GO:0005829">
    <property type="term" value="C:cytosol"/>
    <property type="evidence" value="ECO:0007669"/>
    <property type="project" value="TreeGrafter"/>
</dbReference>
<evidence type="ECO:0000256" key="7">
    <source>
        <dbReference type="ARBA" id="ARBA00022857"/>
    </source>
</evidence>
<evidence type="ECO:0000256" key="11">
    <source>
        <dbReference type="ARBA" id="ARBA00023268"/>
    </source>
</evidence>
<evidence type="ECO:0000256" key="1">
    <source>
        <dbReference type="ARBA" id="ARBA00004777"/>
    </source>
</evidence>
<protein>
    <recommendedName>
        <fullName evidence="12">Bifunctional protein FolD</fullName>
    </recommendedName>
    <domain>
        <recommendedName>
            <fullName evidence="12">Methylenetetrahydrofolate dehydrogenase</fullName>
            <ecNumber evidence="12">1.5.1.5</ecNumber>
        </recommendedName>
    </domain>
    <domain>
        <recommendedName>
            <fullName evidence="12">Methenyltetrahydrofolate cyclohydrolase</fullName>
            <ecNumber evidence="12">3.5.4.9</ecNumber>
        </recommendedName>
    </domain>
</protein>
<dbReference type="FunFam" id="3.40.50.720:FF:000094">
    <property type="entry name" value="Bifunctional protein FolD"/>
    <property type="match status" value="1"/>
</dbReference>
<keyword evidence="3 12" id="KW-0554">One-carbon metabolism</keyword>
<dbReference type="UniPathway" id="UPA00193"/>
<keyword evidence="16" id="KW-1185">Reference proteome</keyword>
<keyword evidence="10 12" id="KW-0486">Methionine biosynthesis</keyword>
<dbReference type="InterPro" id="IPR020631">
    <property type="entry name" value="THF_DH/CycHdrlase_NAD-bd_dom"/>
</dbReference>
<evidence type="ECO:0000256" key="6">
    <source>
        <dbReference type="ARBA" id="ARBA00022801"/>
    </source>
</evidence>
<evidence type="ECO:0000256" key="12">
    <source>
        <dbReference type="HAMAP-Rule" id="MF_01576"/>
    </source>
</evidence>
<dbReference type="FunFam" id="3.40.50.10860:FF:000005">
    <property type="entry name" value="C-1-tetrahydrofolate synthase, cytoplasmic, putative"/>
    <property type="match status" value="1"/>
</dbReference>
<accession>A0A346AXW4</accession>
<evidence type="ECO:0000256" key="8">
    <source>
        <dbReference type="ARBA" id="ARBA00023002"/>
    </source>
</evidence>
<dbReference type="GO" id="GO:0009086">
    <property type="term" value="P:methionine biosynthetic process"/>
    <property type="evidence" value="ECO:0007669"/>
    <property type="project" value="UniProtKB-KW"/>
</dbReference>
<dbReference type="PANTHER" id="PTHR48099">
    <property type="entry name" value="C-1-TETRAHYDROFOLATE SYNTHASE, CYTOPLASMIC-RELATED"/>
    <property type="match status" value="1"/>
</dbReference>
<comment type="subunit">
    <text evidence="2 12">Homodimer.</text>
</comment>
<dbReference type="Gene3D" id="3.40.50.720">
    <property type="entry name" value="NAD(P)-binding Rossmann-like Domain"/>
    <property type="match status" value="1"/>
</dbReference>
<feature type="domain" description="Tetrahydrofolate dehydrogenase/cyclohydrolase NAD(P)-binding" evidence="14">
    <location>
        <begin position="137"/>
        <end position="273"/>
    </location>
</feature>
<comment type="similarity">
    <text evidence="12">Belongs to the tetrahydrofolate dehydrogenase/cyclohydrolase family.</text>
</comment>
<dbReference type="Gene3D" id="3.40.50.10860">
    <property type="entry name" value="Leucine Dehydrogenase, chain A, domain 1"/>
    <property type="match status" value="1"/>
</dbReference>
<dbReference type="GO" id="GO:0000105">
    <property type="term" value="P:L-histidine biosynthetic process"/>
    <property type="evidence" value="ECO:0007669"/>
    <property type="project" value="UniProtKB-KW"/>
</dbReference>
<keyword evidence="8 12" id="KW-0560">Oxidoreductase</keyword>
<comment type="pathway">
    <text evidence="1 12">One-carbon metabolism; tetrahydrofolate interconversion.</text>
</comment>
<feature type="binding site" evidence="12">
    <location>
        <position position="229"/>
    </location>
    <ligand>
        <name>NADP(+)</name>
        <dbReference type="ChEBI" id="CHEBI:58349"/>
    </ligand>
</feature>
<keyword evidence="11 12" id="KW-0511">Multifunctional enzyme</keyword>
<keyword evidence="9 12" id="KW-0368">Histidine biosynthesis</keyword>
<reference evidence="15 16" key="1">
    <citation type="submission" date="2018-05" db="EMBL/GenBank/DDBJ databases">
        <title>Complete genome sequence of Megasphaera sp. AJH120T, isolated from the ceca of a chicken.</title>
        <authorList>
            <person name="Maki J."/>
            <person name="Looft T."/>
        </authorList>
    </citation>
    <scope>NUCLEOTIDE SEQUENCE [LARGE SCALE GENOMIC DNA]</scope>
    <source>
        <strain evidence="15 16">AJH120</strain>
    </source>
</reference>
<proteinExistence type="inferred from homology"/>
<evidence type="ECO:0000313" key="15">
    <source>
        <dbReference type="EMBL" id="AXL20707.1"/>
    </source>
</evidence>
<dbReference type="SUPFAM" id="SSF53223">
    <property type="entry name" value="Aminoacid dehydrogenase-like, N-terminal domain"/>
    <property type="match status" value="1"/>
</dbReference>
<comment type="caution">
    <text evidence="12">Lacks conserved residue(s) required for the propagation of feature annotation.</text>
</comment>
<evidence type="ECO:0000256" key="2">
    <source>
        <dbReference type="ARBA" id="ARBA00011738"/>
    </source>
</evidence>
<dbReference type="SUPFAM" id="SSF51735">
    <property type="entry name" value="NAD(P)-binding Rossmann-fold domains"/>
    <property type="match status" value="1"/>
</dbReference>
<dbReference type="GO" id="GO:0035999">
    <property type="term" value="P:tetrahydrofolate interconversion"/>
    <property type="evidence" value="ECO:0007669"/>
    <property type="project" value="UniProtKB-UniRule"/>
</dbReference>
<dbReference type="InterPro" id="IPR000672">
    <property type="entry name" value="THF_DH/CycHdrlase"/>
</dbReference>
<evidence type="ECO:0000256" key="3">
    <source>
        <dbReference type="ARBA" id="ARBA00022563"/>
    </source>
</evidence>
<dbReference type="CDD" id="cd01080">
    <property type="entry name" value="NAD_bind_m-THF_DH_Cyclohyd"/>
    <property type="match status" value="1"/>
</dbReference>
<dbReference type="EC" id="3.5.4.9" evidence="12"/>
<organism evidence="15 16">
    <name type="scientific">Megasphaera stantonii</name>
    <dbReference type="NCBI Taxonomy" id="2144175"/>
    <lineage>
        <taxon>Bacteria</taxon>
        <taxon>Bacillati</taxon>
        <taxon>Bacillota</taxon>
        <taxon>Negativicutes</taxon>
        <taxon>Veillonellales</taxon>
        <taxon>Veillonellaceae</taxon>
        <taxon>Megasphaera</taxon>
    </lineage>
</organism>
<dbReference type="EC" id="1.5.1.5" evidence="12"/>
<evidence type="ECO:0000259" key="14">
    <source>
        <dbReference type="Pfam" id="PF02882"/>
    </source>
</evidence>
<dbReference type="Pfam" id="PF00763">
    <property type="entry name" value="THF_DHG_CYH"/>
    <property type="match status" value="1"/>
</dbReference>
<keyword evidence="6 12" id="KW-0378">Hydrolase</keyword>
<evidence type="ECO:0000256" key="5">
    <source>
        <dbReference type="ARBA" id="ARBA00022755"/>
    </source>
</evidence>
<comment type="catalytic activity">
    <reaction evidence="12">
        <text>(6R)-5,10-methylene-5,6,7,8-tetrahydrofolate + NADP(+) = (6R)-5,10-methenyltetrahydrofolate + NADPH</text>
        <dbReference type="Rhea" id="RHEA:22812"/>
        <dbReference type="ChEBI" id="CHEBI:15636"/>
        <dbReference type="ChEBI" id="CHEBI:57455"/>
        <dbReference type="ChEBI" id="CHEBI:57783"/>
        <dbReference type="ChEBI" id="CHEBI:58349"/>
        <dbReference type="EC" id="1.5.1.5"/>
    </reaction>
</comment>
<comment type="catalytic activity">
    <reaction evidence="12">
        <text>(6R)-5,10-methenyltetrahydrofolate + H2O = (6R)-10-formyltetrahydrofolate + H(+)</text>
        <dbReference type="Rhea" id="RHEA:23700"/>
        <dbReference type="ChEBI" id="CHEBI:15377"/>
        <dbReference type="ChEBI" id="CHEBI:15378"/>
        <dbReference type="ChEBI" id="CHEBI:57455"/>
        <dbReference type="ChEBI" id="CHEBI:195366"/>
        <dbReference type="EC" id="3.5.4.9"/>
    </reaction>
</comment>
<sequence>MKLLDGREVAAFHRSRIERRIAELQKGHIQPKLVIFLVGGDKPSAMYAASMQKTARSVGLQADVYQYEAAVQEAELIARIEQCNADSSVFGILLMMPLPPHLDAQSVVNAIRPDKDADGLTDCNVARLFTGRPAFVPCTPQAVMAILDYYGVELAGKEVVVIGRSAVVGKPLAQLCLARNATVTQCHTGTADLKAVTRRGDVVIAAVGKAGLVTADMIKPGAVVIDVGINRVDGKTVGDVAFDEVAGVAGAVTPVPGGVGAVTTMMVLANVIGGTTHSM</sequence>